<dbReference type="GO" id="GO:0005737">
    <property type="term" value="C:cytoplasm"/>
    <property type="evidence" value="ECO:0007669"/>
    <property type="project" value="TreeGrafter"/>
</dbReference>
<dbReference type="GO" id="GO:0016491">
    <property type="term" value="F:oxidoreductase activity"/>
    <property type="evidence" value="ECO:0007669"/>
    <property type="project" value="UniProtKB-KW"/>
</dbReference>
<proteinExistence type="predicted"/>
<dbReference type="AlphaFoldDB" id="A0AAN0RGV1"/>
<dbReference type="PANTHER" id="PTHR13847:SF289">
    <property type="entry name" value="GLYCINE OXIDASE"/>
    <property type="match status" value="1"/>
</dbReference>
<evidence type="ECO:0000313" key="3">
    <source>
        <dbReference type="EMBL" id="AII85924.1"/>
    </source>
</evidence>
<dbReference type="SUPFAM" id="SSF54373">
    <property type="entry name" value="FAD-linked reductases, C-terminal domain"/>
    <property type="match status" value="1"/>
</dbReference>
<dbReference type="PANTHER" id="PTHR13847">
    <property type="entry name" value="SARCOSINE DEHYDROGENASE-RELATED"/>
    <property type="match status" value="1"/>
</dbReference>
<dbReference type="EMBL" id="CP003984">
    <property type="protein sequence ID" value="AII85924.1"/>
    <property type="molecule type" value="Genomic_DNA"/>
</dbReference>
<evidence type="ECO:0000256" key="1">
    <source>
        <dbReference type="ARBA" id="ARBA00023002"/>
    </source>
</evidence>
<dbReference type="Gene3D" id="3.30.9.10">
    <property type="entry name" value="D-Amino Acid Oxidase, subunit A, domain 2"/>
    <property type="match status" value="1"/>
</dbReference>
<keyword evidence="4" id="KW-1185">Reference proteome</keyword>
<evidence type="ECO:0000259" key="2">
    <source>
        <dbReference type="Pfam" id="PF01266"/>
    </source>
</evidence>
<dbReference type="SUPFAM" id="SSF51971">
    <property type="entry name" value="Nucleotide-binding domain"/>
    <property type="match status" value="1"/>
</dbReference>
<gene>
    <name evidence="3" type="ORF">RCA23_c03620</name>
</gene>
<protein>
    <submittedName>
        <fullName evidence="3">FAD-dependent oxidoreductase</fullName>
    </submittedName>
</protein>
<name>A0AAN0RGV1_9RHOB</name>
<reference evidence="3 4" key="1">
    <citation type="journal article" date="2014" name="ISME J.">
        <title>Adaptation of an abundant Roseobacter RCA organism to pelagic systems revealed by genomic and transcriptomic analyses.</title>
        <authorList>
            <person name="Voget S."/>
            <person name="Wemheuer B."/>
            <person name="Brinkhoff T."/>
            <person name="Vollmers J."/>
            <person name="Dietrich S."/>
            <person name="Giebel H.A."/>
            <person name="Beardsley C."/>
            <person name="Sardemann C."/>
            <person name="Bakenhus I."/>
            <person name="Billerbeck S."/>
            <person name="Daniel R."/>
            <person name="Simon M."/>
        </authorList>
    </citation>
    <scope>NUCLEOTIDE SEQUENCE [LARGE SCALE GENOMIC DNA]</scope>
    <source>
        <strain evidence="3 4">RCA23</strain>
    </source>
</reference>
<dbReference type="KEGG" id="ptp:RCA23_c03620"/>
<dbReference type="InterPro" id="IPR006076">
    <property type="entry name" value="FAD-dep_OxRdtase"/>
</dbReference>
<evidence type="ECO:0000313" key="4">
    <source>
        <dbReference type="Proteomes" id="UP000028680"/>
    </source>
</evidence>
<accession>A0AAN0RGV1</accession>
<dbReference type="Pfam" id="PF01266">
    <property type="entry name" value="DAO"/>
    <property type="match status" value="1"/>
</dbReference>
<dbReference type="Proteomes" id="UP000028680">
    <property type="component" value="Chromosome"/>
</dbReference>
<feature type="domain" description="FAD dependent oxidoreductase" evidence="2">
    <location>
        <begin position="7"/>
        <end position="330"/>
    </location>
</feature>
<keyword evidence="1" id="KW-0560">Oxidoreductase</keyword>
<dbReference type="InterPro" id="IPR036188">
    <property type="entry name" value="FAD/NAD-bd_sf"/>
</dbReference>
<sequence>MILATADVTILGAGVFGLSIAFCAAQRGARVRVIDPNGVAQGASGGLVGALAPHTPDLWLPKKQFQLESLLLAREFWPEVERISGLPTGYANHGRLQPINEERLIALALSRIGDAETNWGDAAVWEVISASKAGPWAPPSASGQLVRDTLSAHIHPRQATKALGQAVLELGGVITAAGARQGAIVDARGWRGLLELSQVLGTEIGNGVKGQAALLDLARPGAAQLFAEGLHVVPHLDGTVAIGSTSERYFKSPDQTDGQLDDLIAKAKRLFPELRCAPVIERWAGVRPRAFSRAPMLGQHPVHSDWFIANGGFKIGFGMAPKIAQVMTALILDGEDQIPDDFRAAASLRRKNDT</sequence>
<organism evidence="3 4">
    <name type="scientific">Planktomarina temperata RCA23</name>
    <dbReference type="NCBI Taxonomy" id="666509"/>
    <lineage>
        <taxon>Bacteria</taxon>
        <taxon>Pseudomonadati</taxon>
        <taxon>Pseudomonadota</taxon>
        <taxon>Alphaproteobacteria</taxon>
        <taxon>Rhodobacterales</taxon>
        <taxon>Paracoccaceae</taxon>
        <taxon>Planktomarina</taxon>
    </lineage>
</organism>
<dbReference type="RefSeq" id="WP_347721369.1">
    <property type="nucleotide sequence ID" value="NZ_CP003984.1"/>
</dbReference>
<dbReference type="Gene3D" id="3.50.50.60">
    <property type="entry name" value="FAD/NAD(P)-binding domain"/>
    <property type="match status" value="2"/>
</dbReference>